<dbReference type="OrthoDB" id="8584262at2"/>
<keyword evidence="3" id="KW-0804">Transcription</keyword>
<dbReference type="PROSITE" id="PS50949">
    <property type="entry name" value="HTH_GNTR"/>
    <property type="match status" value="1"/>
</dbReference>
<dbReference type="SUPFAM" id="SSF64288">
    <property type="entry name" value="Chorismate lyase-like"/>
    <property type="match status" value="1"/>
</dbReference>
<dbReference type="Proteomes" id="UP000198677">
    <property type="component" value="Unassembled WGS sequence"/>
</dbReference>
<dbReference type="CDD" id="cd07377">
    <property type="entry name" value="WHTH_GntR"/>
    <property type="match status" value="1"/>
</dbReference>
<dbReference type="InterPro" id="IPR011663">
    <property type="entry name" value="UTRA"/>
</dbReference>
<dbReference type="SMART" id="SM00345">
    <property type="entry name" value="HTH_GNTR"/>
    <property type="match status" value="1"/>
</dbReference>
<proteinExistence type="predicted"/>
<accession>A0A1H7FXT8</accession>
<reference evidence="6" key="1">
    <citation type="submission" date="2016-10" db="EMBL/GenBank/DDBJ databases">
        <authorList>
            <person name="Varghese N."/>
            <person name="Submissions S."/>
        </authorList>
    </citation>
    <scope>NUCLEOTIDE SEQUENCE [LARGE SCALE GENOMIC DNA]</scope>
    <source>
        <strain evidence="6">DSM 44675</strain>
    </source>
</reference>
<dbReference type="Gene3D" id="3.40.1410.10">
    <property type="entry name" value="Chorismate lyase-like"/>
    <property type="match status" value="1"/>
</dbReference>
<dbReference type="PRINTS" id="PR00035">
    <property type="entry name" value="HTHGNTR"/>
</dbReference>
<dbReference type="InterPro" id="IPR050679">
    <property type="entry name" value="Bact_HTH_transcr_reg"/>
</dbReference>
<organism evidence="5 6">
    <name type="scientific">Rhodococcus maanshanensis</name>
    <dbReference type="NCBI Taxonomy" id="183556"/>
    <lineage>
        <taxon>Bacteria</taxon>
        <taxon>Bacillati</taxon>
        <taxon>Actinomycetota</taxon>
        <taxon>Actinomycetes</taxon>
        <taxon>Mycobacteriales</taxon>
        <taxon>Nocardiaceae</taxon>
        <taxon>Rhodococcus</taxon>
    </lineage>
</organism>
<dbReference type="GO" id="GO:0045892">
    <property type="term" value="P:negative regulation of DNA-templated transcription"/>
    <property type="evidence" value="ECO:0007669"/>
    <property type="project" value="TreeGrafter"/>
</dbReference>
<dbReference type="InterPro" id="IPR028978">
    <property type="entry name" value="Chorismate_lyase_/UTRA_dom_sf"/>
</dbReference>
<dbReference type="PANTHER" id="PTHR44846:SF1">
    <property type="entry name" value="MANNOSYL-D-GLYCERATE TRANSPORT_METABOLISM SYSTEM REPRESSOR MNGR-RELATED"/>
    <property type="match status" value="1"/>
</dbReference>
<sequence>MTEINARIDAGESAPKYYRVRTELAAIIDDLDEGDPVPAERDLAVRFEVSRETVRQAVHELLVEGRIQRRGRGTVVASPKLTQPLSLRSYTEGAVSQGRVPGRELVTFEDVPADAEVAADLGLSVGSTVIHLERVLLADGQKIGLESTYLPARRFASMARSFDPGTSLYAAIRATGVTFDSATERIETVLASPREAALLDSTTAMPMLLLNRISLDTDAVPIERVRSIYRGDRVAFLATLRE</sequence>
<dbReference type="Gene3D" id="1.10.10.10">
    <property type="entry name" value="Winged helix-like DNA-binding domain superfamily/Winged helix DNA-binding domain"/>
    <property type="match status" value="1"/>
</dbReference>
<dbReference type="AlphaFoldDB" id="A0A1H7FXT8"/>
<evidence type="ECO:0000256" key="2">
    <source>
        <dbReference type="ARBA" id="ARBA00023125"/>
    </source>
</evidence>
<evidence type="ECO:0000259" key="4">
    <source>
        <dbReference type="PROSITE" id="PS50949"/>
    </source>
</evidence>
<dbReference type="PANTHER" id="PTHR44846">
    <property type="entry name" value="MANNOSYL-D-GLYCERATE TRANSPORT/METABOLISM SYSTEM REPRESSOR MNGR-RELATED"/>
    <property type="match status" value="1"/>
</dbReference>
<protein>
    <submittedName>
        <fullName evidence="5">GntR family transcriptional regulator</fullName>
    </submittedName>
</protein>
<feature type="domain" description="HTH gntR-type" evidence="4">
    <location>
        <begin position="14"/>
        <end position="79"/>
    </location>
</feature>
<dbReference type="InterPro" id="IPR036388">
    <property type="entry name" value="WH-like_DNA-bd_sf"/>
</dbReference>
<dbReference type="InterPro" id="IPR000524">
    <property type="entry name" value="Tscrpt_reg_HTH_GntR"/>
</dbReference>
<gene>
    <name evidence="5" type="ORF">SAMN05444583_101281</name>
</gene>
<dbReference type="GO" id="GO:0003700">
    <property type="term" value="F:DNA-binding transcription factor activity"/>
    <property type="evidence" value="ECO:0007669"/>
    <property type="project" value="InterPro"/>
</dbReference>
<evidence type="ECO:0000313" key="5">
    <source>
        <dbReference type="EMBL" id="SEK29342.1"/>
    </source>
</evidence>
<dbReference type="Pfam" id="PF07702">
    <property type="entry name" value="UTRA"/>
    <property type="match status" value="1"/>
</dbReference>
<dbReference type="SMART" id="SM00866">
    <property type="entry name" value="UTRA"/>
    <property type="match status" value="1"/>
</dbReference>
<evidence type="ECO:0000256" key="3">
    <source>
        <dbReference type="ARBA" id="ARBA00023163"/>
    </source>
</evidence>
<dbReference type="InterPro" id="IPR036390">
    <property type="entry name" value="WH_DNA-bd_sf"/>
</dbReference>
<name>A0A1H7FXT8_9NOCA</name>
<dbReference type="SUPFAM" id="SSF46785">
    <property type="entry name" value="Winged helix' DNA-binding domain"/>
    <property type="match status" value="1"/>
</dbReference>
<evidence type="ECO:0000256" key="1">
    <source>
        <dbReference type="ARBA" id="ARBA00023015"/>
    </source>
</evidence>
<dbReference type="EMBL" id="FOAW01000001">
    <property type="protein sequence ID" value="SEK29342.1"/>
    <property type="molecule type" value="Genomic_DNA"/>
</dbReference>
<dbReference type="GO" id="GO:0003677">
    <property type="term" value="F:DNA binding"/>
    <property type="evidence" value="ECO:0007669"/>
    <property type="project" value="UniProtKB-KW"/>
</dbReference>
<keyword evidence="6" id="KW-1185">Reference proteome</keyword>
<dbReference type="RefSeq" id="WP_072750061.1">
    <property type="nucleotide sequence ID" value="NZ_FOAW01000001.1"/>
</dbReference>
<evidence type="ECO:0000313" key="6">
    <source>
        <dbReference type="Proteomes" id="UP000198677"/>
    </source>
</evidence>
<keyword evidence="2" id="KW-0238">DNA-binding</keyword>
<keyword evidence="1" id="KW-0805">Transcription regulation</keyword>
<dbReference type="Pfam" id="PF00392">
    <property type="entry name" value="GntR"/>
    <property type="match status" value="1"/>
</dbReference>